<keyword evidence="2" id="KW-1185">Reference proteome</keyword>
<sequence>MSSRTDYRIILIRCFRSGLIPTEAHQQVVSPTGPESSSNATMYRWFDRLAFASSRETSPSTMLLDPDDLNREILRSFSRLFKLMRLCLYEI</sequence>
<accession>A0A3P7WH90</accession>
<protein>
    <submittedName>
        <fullName evidence="3">HTH_48 domain-containing protein</fullName>
    </submittedName>
</protein>
<dbReference type="Proteomes" id="UP000050761">
    <property type="component" value="Unassembled WGS sequence"/>
</dbReference>
<evidence type="ECO:0000313" key="3">
    <source>
        <dbReference type="WBParaSite" id="HPBE_0000421001-mRNA-1"/>
    </source>
</evidence>
<name>A0A183FDB1_HELPZ</name>
<reference evidence="1 2" key="1">
    <citation type="submission" date="2018-11" db="EMBL/GenBank/DDBJ databases">
        <authorList>
            <consortium name="Pathogen Informatics"/>
        </authorList>
    </citation>
    <scope>NUCLEOTIDE SEQUENCE [LARGE SCALE GENOMIC DNA]</scope>
</reference>
<reference evidence="3" key="2">
    <citation type="submission" date="2019-09" db="UniProtKB">
        <authorList>
            <consortium name="WormBaseParasite"/>
        </authorList>
    </citation>
    <scope>IDENTIFICATION</scope>
</reference>
<dbReference type="EMBL" id="UZAH01025285">
    <property type="protein sequence ID" value="VDO60460.1"/>
    <property type="molecule type" value="Genomic_DNA"/>
</dbReference>
<accession>A0A183FDB1</accession>
<gene>
    <name evidence="1" type="ORF">HPBE_LOCUS4211</name>
</gene>
<evidence type="ECO:0000313" key="2">
    <source>
        <dbReference type="Proteomes" id="UP000050761"/>
    </source>
</evidence>
<dbReference type="WBParaSite" id="HPBE_0000421001-mRNA-1">
    <property type="protein sequence ID" value="HPBE_0000421001-mRNA-1"/>
    <property type="gene ID" value="HPBE_0000421001"/>
</dbReference>
<evidence type="ECO:0000313" key="1">
    <source>
        <dbReference type="EMBL" id="VDO60460.1"/>
    </source>
</evidence>
<organism evidence="2 3">
    <name type="scientific">Heligmosomoides polygyrus</name>
    <name type="common">Parasitic roundworm</name>
    <dbReference type="NCBI Taxonomy" id="6339"/>
    <lineage>
        <taxon>Eukaryota</taxon>
        <taxon>Metazoa</taxon>
        <taxon>Ecdysozoa</taxon>
        <taxon>Nematoda</taxon>
        <taxon>Chromadorea</taxon>
        <taxon>Rhabditida</taxon>
        <taxon>Rhabditina</taxon>
        <taxon>Rhabditomorpha</taxon>
        <taxon>Strongyloidea</taxon>
        <taxon>Heligmosomidae</taxon>
        <taxon>Heligmosomoides</taxon>
    </lineage>
</organism>
<dbReference type="AlphaFoldDB" id="A0A183FDB1"/>
<proteinExistence type="predicted"/>
<dbReference type="OrthoDB" id="5858760at2759"/>